<dbReference type="Proteomes" id="UP000308828">
    <property type="component" value="Unassembled WGS sequence"/>
</dbReference>
<evidence type="ECO:0000256" key="4">
    <source>
        <dbReference type="ARBA" id="ARBA00022692"/>
    </source>
</evidence>
<keyword evidence="11" id="KW-1185">Reference proteome</keyword>
<dbReference type="PANTHER" id="PTHR43867">
    <property type="entry name" value="CELLULOSE SYNTHASE CATALYTIC SUBUNIT A [UDP-FORMING]"/>
    <property type="match status" value="1"/>
</dbReference>
<evidence type="ECO:0000256" key="5">
    <source>
        <dbReference type="ARBA" id="ARBA00022989"/>
    </source>
</evidence>
<dbReference type="Gene3D" id="3.90.550.10">
    <property type="entry name" value="Spore Coat Polysaccharide Biosynthesis Protein SpsA, Chain A"/>
    <property type="match status" value="1"/>
</dbReference>
<dbReference type="InterPro" id="IPR029044">
    <property type="entry name" value="Nucleotide-diphossugar_trans"/>
</dbReference>
<proteinExistence type="predicted"/>
<name>A0A4S8P1E1_9HYPH</name>
<dbReference type="EMBL" id="STGV01000002">
    <property type="protein sequence ID" value="THV23853.1"/>
    <property type="molecule type" value="Genomic_DNA"/>
</dbReference>
<gene>
    <name evidence="10" type="ORF">FAA97_07665</name>
</gene>
<keyword evidence="4 8" id="KW-0812">Transmembrane</keyword>
<feature type="region of interest" description="Disordered" evidence="7">
    <location>
        <begin position="1"/>
        <end position="32"/>
    </location>
</feature>
<evidence type="ECO:0000313" key="11">
    <source>
        <dbReference type="Proteomes" id="UP000308828"/>
    </source>
</evidence>
<sequence>MWEEDPRTTRLRRPPEDARAKGGGEAFPALPQSNAGEIARRAALIDEARLLQRLGISKPLIQTMADRALRHHTTIEQELLASGVIREDAYYGGIARMFGFQFIEEVPASLVTEVTGIDSQLKTPRLIRLHGPGQPPLVVVVPEIRGAEALARRLRRKLGGQETIAIATPSTVRSAVWTAGQARRSQEVIGRLFEKSRDYSARLVMTGEQGFSGGVFLSFLIFLAVLAPILAFSVLHVFLSLFHLAALSLRACLLHGEKQRRKAPPPDPEAMPRRMTEPLPVYTVLVAIYREAGVVPQLLAALSALDWPRSLLDIKLVCEADDEETLSAIERERPGPQFEIVRVPPCHPRTKPKALSYALCGARGEFLTIYDAEDRPDPGQLREAYHAFRTGPADLACLQAPLIIANAKDSWISAIFGLEYAALFRRLLPALARQRLPLPLGGTSNHFKTAILRACNGWDPFNVTEDADLGMRLYRLGYRAATLTCPTFEDAPTTFKVWLGQRTRWYKGWLQTWLVHMRNPRRAARDMGLMPFIVFQLLVGGMLVAALSHPALILFLGTTIAALLSEPAQEPSLFTSIMFSIDLANIGGAYLIFFAMGSTAMSKREVRSVGLRWLLLPVYWLGVSLAAWKAVFELRFRPFYWNKTPHAPSAG</sequence>
<keyword evidence="5 8" id="KW-1133">Transmembrane helix</keyword>
<feature type="transmembrane region" description="Helical" evidence="8">
    <location>
        <begin position="573"/>
        <end position="597"/>
    </location>
</feature>
<dbReference type="CDD" id="cd06427">
    <property type="entry name" value="CESA_like_2"/>
    <property type="match status" value="1"/>
</dbReference>
<dbReference type="InterPro" id="IPR001173">
    <property type="entry name" value="Glyco_trans_2-like"/>
</dbReference>
<comment type="caution">
    <text evidence="10">The sequence shown here is derived from an EMBL/GenBank/DDBJ whole genome shotgun (WGS) entry which is preliminary data.</text>
</comment>
<feature type="transmembrane region" description="Helical" evidence="8">
    <location>
        <begin position="527"/>
        <end position="553"/>
    </location>
</feature>
<dbReference type="GO" id="GO:0016020">
    <property type="term" value="C:membrane"/>
    <property type="evidence" value="ECO:0007669"/>
    <property type="project" value="UniProtKB-SubCell"/>
</dbReference>
<protein>
    <submittedName>
        <fullName evidence="10">Glycosyltransferase</fullName>
    </submittedName>
</protein>
<evidence type="ECO:0000256" key="7">
    <source>
        <dbReference type="SAM" id="MobiDB-lite"/>
    </source>
</evidence>
<dbReference type="OrthoDB" id="7431422at2"/>
<dbReference type="GO" id="GO:0016757">
    <property type="term" value="F:glycosyltransferase activity"/>
    <property type="evidence" value="ECO:0007669"/>
    <property type="project" value="UniProtKB-KW"/>
</dbReference>
<feature type="transmembrane region" description="Helical" evidence="8">
    <location>
        <begin position="235"/>
        <end position="253"/>
    </location>
</feature>
<keyword evidence="2" id="KW-0328">Glycosyltransferase</keyword>
<dbReference type="Pfam" id="PF13632">
    <property type="entry name" value="Glyco_trans_2_3"/>
    <property type="match status" value="1"/>
</dbReference>
<organism evidence="10 11">
    <name type="scientific">Peteryoungia ipomoeae</name>
    <dbReference type="NCBI Taxonomy" id="1210932"/>
    <lineage>
        <taxon>Bacteria</taxon>
        <taxon>Pseudomonadati</taxon>
        <taxon>Pseudomonadota</taxon>
        <taxon>Alphaproteobacteria</taxon>
        <taxon>Hyphomicrobiales</taxon>
        <taxon>Rhizobiaceae</taxon>
        <taxon>Peteryoungia</taxon>
    </lineage>
</organism>
<dbReference type="SUPFAM" id="SSF53448">
    <property type="entry name" value="Nucleotide-diphospho-sugar transferases"/>
    <property type="match status" value="1"/>
</dbReference>
<feature type="domain" description="Glycosyltransferase 2-like" evidence="9">
    <location>
        <begin position="368"/>
        <end position="561"/>
    </location>
</feature>
<comment type="subcellular location">
    <subcellularLocation>
        <location evidence="1">Membrane</location>
        <topology evidence="1">Multi-pass membrane protein</topology>
    </subcellularLocation>
</comment>
<dbReference type="RefSeq" id="WP_136597948.1">
    <property type="nucleotide sequence ID" value="NZ_STGV01000002.1"/>
</dbReference>
<keyword evidence="3 10" id="KW-0808">Transferase</keyword>
<keyword evidence="6 8" id="KW-0472">Membrane</keyword>
<evidence type="ECO:0000256" key="8">
    <source>
        <dbReference type="SAM" id="Phobius"/>
    </source>
</evidence>
<feature type="compositionally biased region" description="Basic and acidic residues" evidence="7">
    <location>
        <begin position="1"/>
        <end position="22"/>
    </location>
</feature>
<evidence type="ECO:0000256" key="3">
    <source>
        <dbReference type="ARBA" id="ARBA00022679"/>
    </source>
</evidence>
<accession>A0A4S8P1E1</accession>
<feature type="transmembrane region" description="Helical" evidence="8">
    <location>
        <begin position="609"/>
        <end position="631"/>
    </location>
</feature>
<reference evidence="10 11" key="1">
    <citation type="submission" date="2019-04" db="EMBL/GenBank/DDBJ databases">
        <title>Genome sequence of strain shin9-1.</title>
        <authorList>
            <person name="Gao J."/>
            <person name="Sun J."/>
        </authorList>
    </citation>
    <scope>NUCLEOTIDE SEQUENCE [LARGE SCALE GENOMIC DNA]</scope>
    <source>
        <strain evidence="11">shin9-1</strain>
    </source>
</reference>
<feature type="transmembrane region" description="Helical" evidence="8">
    <location>
        <begin position="210"/>
        <end position="229"/>
    </location>
</feature>
<evidence type="ECO:0000259" key="9">
    <source>
        <dbReference type="Pfam" id="PF13632"/>
    </source>
</evidence>
<evidence type="ECO:0000256" key="6">
    <source>
        <dbReference type="ARBA" id="ARBA00023136"/>
    </source>
</evidence>
<evidence type="ECO:0000313" key="10">
    <source>
        <dbReference type="EMBL" id="THV23853.1"/>
    </source>
</evidence>
<dbReference type="PANTHER" id="PTHR43867:SF2">
    <property type="entry name" value="CELLULOSE SYNTHASE CATALYTIC SUBUNIT A [UDP-FORMING]"/>
    <property type="match status" value="1"/>
</dbReference>
<dbReference type="AlphaFoldDB" id="A0A4S8P1E1"/>
<evidence type="ECO:0000256" key="2">
    <source>
        <dbReference type="ARBA" id="ARBA00022676"/>
    </source>
</evidence>
<evidence type="ECO:0000256" key="1">
    <source>
        <dbReference type="ARBA" id="ARBA00004141"/>
    </source>
</evidence>
<dbReference type="InterPro" id="IPR050321">
    <property type="entry name" value="Glycosyltr_2/OpgH_subfam"/>
</dbReference>